<name>A0AAN7N2L4_MYCAM</name>
<evidence type="ECO:0000313" key="2">
    <source>
        <dbReference type="Proteomes" id="UP001333110"/>
    </source>
</evidence>
<reference evidence="1 2" key="1">
    <citation type="journal article" date="2023" name="J. Hered.">
        <title>Chromosome-level genome of the wood stork (Mycteria americana) provides insight into avian chromosome evolution.</title>
        <authorList>
            <person name="Flamio R. Jr."/>
            <person name="Ramstad K.M."/>
        </authorList>
    </citation>
    <scope>NUCLEOTIDE SEQUENCE [LARGE SCALE GENOMIC DNA]</scope>
    <source>
        <strain evidence="1">JAX WOST 10</strain>
    </source>
</reference>
<organism evidence="1 2">
    <name type="scientific">Mycteria americana</name>
    <name type="common">Wood stork</name>
    <dbReference type="NCBI Taxonomy" id="33587"/>
    <lineage>
        <taxon>Eukaryota</taxon>
        <taxon>Metazoa</taxon>
        <taxon>Chordata</taxon>
        <taxon>Craniata</taxon>
        <taxon>Vertebrata</taxon>
        <taxon>Euteleostomi</taxon>
        <taxon>Archelosauria</taxon>
        <taxon>Archosauria</taxon>
        <taxon>Dinosauria</taxon>
        <taxon>Saurischia</taxon>
        <taxon>Theropoda</taxon>
        <taxon>Coelurosauria</taxon>
        <taxon>Aves</taxon>
        <taxon>Neognathae</taxon>
        <taxon>Neoaves</taxon>
        <taxon>Aequornithes</taxon>
        <taxon>Ciconiiformes</taxon>
        <taxon>Ciconiidae</taxon>
        <taxon>Mycteria</taxon>
    </lineage>
</organism>
<gene>
    <name evidence="1" type="ORF">QYF61_018657</name>
</gene>
<protein>
    <submittedName>
        <fullName evidence="1">Uncharacterized protein</fullName>
    </submittedName>
</protein>
<dbReference type="Proteomes" id="UP001333110">
    <property type="component" value="Unassembled WGS sequence"/>
</dbReference>
<dbReference type="AlphaFoldDB" id="A0AAN7N2L4"/>
<accession>A0AAN7N2L4</accession>
<evidence type="ECO:0000313" key="1">
    <source>
        <dbReference type="EMBL" id="KAK4816609.1"/>
    </source>
</evidence>
<proteinExistence type="predicted"/>
<keyword evidence="2" id="KW-1185">Reference proteome</keyword>
<dbReference type="EMBL" id="JAUNZN010000009">
    <property type="protein sequence ID" value="KAK4816609.1"/>
    <property type="molecule type" value="Genomic_DNA"/>
</dbReference>
<comment type="caution">
    <text evidence="1">The sequence shown here is derived from an EMBL/GenBank/DDBJ whole genome shotgun (WGS) entry which is preliminary data.</text>
</comment>
<sequence>MVRVETHWNRLPREVVDAPSLEVFKVRLDRAFEQPDQMRGVPAYGRRVGTSCAQRKYNLQYTNIYNSSVLNAKGNPFTELDLNHYPCTLLSIDCQIPLQGLLSLERVNSTSQFRIVTKLASDAFNSCLQITDKNIEQDWP</sequence>